<evidence type="ECO:0000313" key="2">
    <source>
        <dbReference type="EMBL" id="EAU65431.1"/>
    </source>
</evidence>
<dbReference type="AlphaFoldDB" id="Q08Y61"/>
<accession>Q08Y61</accession>
<dbReference type="EMBL" id="AAMD01000082">
    <property type="protein sequence ID" value="EAU65431.1"/>
    <property type="molecule type" value="Genomic_DNA"/>
</dbReference>
<gene>
    <name evidence="2" type="ORF">STIAU_2879</name>
</gene>
<protein>
    <submittedName>
        <fullName evidence="2">Uncharacterized protein</fullName>
    </submittedName>
</protein>
<reference evidence="2 3" key="1">
    <citation type="submission" date="2006-04" db="EMBL/GenBank/DDBJ databases">
        <authorList>
            <person name="Nierman W.C."/>
        </authorList>
    </citation>
    <scope>NUCLEOTIDE SEQUENCE [LARGE SCALE GENOMIC DNA]</scope>
    <source>
        <strain evidence="2 3">DW4/3-1</strain>
    </source>
</reference>
<dbReference type="PATRIC" id="fig|378806.16.peg.4479"/>
<dbReference type="Proteomes" id="UP000032702">
    <property type="component" value="Unassembled WGS sequence"/>
</dbReference>
<feature type="compositionally biased region" description="Basic and acidic residues" evidence="1">
    <location>
        <begin position="31"/>
        <end position="40"/>
    </location>
</feature>
<feature type="region of interest" description="Disordered" evidence="1">
    <location>
        <begin position="21"/>
        <end position="40"/>
    </location>
</feature>
<name>Q08Y61_STIAD</name>
<evidence type="ECO:0000313" key="3">
    <source>
        <dbReference type="Proteomes" id="UP000032702"/>
    </source>
</evidence>
<evidence type="ECO:0000256" key="1">
    <source>
        <dbReference type="SAM" id="MobiDB-lite"/>
    </source>
</evidence>
<organism evidence="2 3">
    <name type="scientific">Stigmatella aurantiaca (strain DW4/3-1)</name>
    <dbReference type="NCBI Taxonomy" id="378806"/>
    <lineage>
        <taxon>Bacteria</taxon>
        <taxon>Pseudomonadati</taxon>
        <taxon>Myxococcota</taxon>
        <taxon>Myxococcia</taxon>
        <taxon>Myxococcales</taxon>
        <taxon>Cystobacterineae</taxon>
        <taxon>Archangiaceae</taxon>
        <taxon>Stigmatella</taxon>
    </lineage>
</organism>
<sequence length="40" mass="4287">MDLVALLIAYAQTLLAVELRVGPPPPTDAAPDERASRIEL</sequence>
<proteinExistence type="predicted"/>
<comment type="caution">
    <text evidence="2">The sequence shown here is derived from an EMBL/GenBank/DDBJ whole genome shotgun (WGS) entry which is preliminary data.</text>
</comment>